<proteinExistence type="predicted"/>
<dbReference type="Proteomes" id="UP000618319">
    <property type="component" value="Unassembled WGS sequence"/>
</dbReference>
<dbReference type="EMBL" id="PSKQ01000023">
    <property type="protein sequence ID" value="MBE8722335.1"/>
    <property type="molecule type" value="Genomic_DNA"/>
</dbReference>
<sequence>MLLSIWGCNDRSYSEIQQYKRDKITHAKADLQEIQIEDALIGSIARLYIIDDYVLIVDHKSADKLIHIFNKDNFNYVTSIADIGQGPGEITVINFSNCQYFPCNEI</sequence>
<keyword evidence="2" id="KW-1185">Reference proteome</keyword>
<dbReference type="Pfam" id="PF17170">
    <property type="entry name" value="DUF5128"/>
    <property type="match status" value="1"/>
</dbReference>
<dbReference type="RefSeq" id="WP_196940247.1">
    <property type="nucleotide sequence ID" value="NZ_MU158690.1"/>
</dbReference>
<organism evidence="1 2">
    <name type="scientific">Sphingobacterium pedocola</name>
    <dbReference type="NCBI Taxonomy" id="2082722"/>
    <lineage>
        <taxon>Bacteria</taxon>
        <taxon>Pseudomonadati</taxon>
        <taxon>Bacteroidota</taxon>
        <taxon>Sphingobacteriia</taxon>
        <taxon>Sphingobacteriales</taxon>
        <taxon>Sphingobacteriaceae</taxon>
        <taxon>Sphingobacterium</taxon>
    </lineage>
</organism>
<evidence type="ECO:0000313" key="2">
    <source>
        <dbReference type="Proteomes" id="UP000618319"/>
    </source>
</evidence>
<gene>
    <name evidence="1" type="ORF">C4F40_16540</name>
</gene>
<comment type="caution">
    <text evidence="1">The sequence shown here is derived from an EMBL/GenBank/DDBJ whole genome shotgun (WGS) entry which is preliminary data.</text>
</comment>
<accession>A0ABR9TAN9</accession>
<name>A0ABR9TAN9_9SPHI</name>
<reference evidence="1 2" key="1">
    <citation type="submission" date="2018-02" db="EMBL/GenBank/DDBJ databases">
        <title>Sphingobacterium KA21.</title>
        <authorList>
            <person name="Vasarhelyi B.M."/>
            <person name="Deshmukh S."/>
            <person name="Balint B."/>
            <person name="Kukolya J."/>
        </authorList>
    </citation>
    <scope>NUCLEOTIDE SEQUENCE [LARGE SCALE GENOMIC DNA]</scope>
    <source>
        <strain evidence="1 2">Ka21</strain>
    </source>
</reference>
<evidence type="ECO:0000313" key="1">
    <source>
        <dbReference type="EMBL" id="MBE8722335.1"/>
    </source>
</evidence>
<evidence type="ECO:0008006" key="3">
    <source>
        <dbReference type="Google" id="ProtNLM"/>
    </source>
</evidence>
<protein>
    <recommendedName>
        <fullName evidence="3">6-bladed beta-propeller</fullName>
    </recommendedName>
</protein>